<feature type="region of interest" description="Disordered" evidence="1">
    <location>
        <begin position="14"/>
        <end position="38"/>
    </location>
</feature>
<protein>
    <submittedName>
        <fullName evidence="2">Uncharacterized protein</fullName>
    </submittedName>
</protein>
<evidence type="ECO:0000256" key="1">
    <source>
        <dbReference type="SAM" id="MobiDB-lite"/>
    </source>
</evidence>
<proteinExistence type="predicted"/>
<dbReference type="EMBL" id="UGHD01000002">
    <property type="protein sequence ID" value="STO58274.1"/>
    <property type="molecule type" value="Genomic_DNA"/>
</dbReference>
<reference evidence="2 3" key="1">
    <citation type="submission" date="2018-06" db="EMBL/GenBank/DDBJ databases">
        <authorList>
            <consortium name="Pathogen Informatics"/>
            <person name="Doyle S."/>
        </authorList>
    </citation>
    <scope>NUCLEOTIDE SEQUENCE [LARGE SCALE GENOMIC DNA]</scope>
    <source>
        <strain evidence="2 3">NCTC11645</strain>
    </source>
</reference>
<sequence length="38" mass="4262">MQLTFFIADSNKLKNKDKKSDPKVAQSVDIGAQWPPKS</sequence>
<gene>
    <name evidence="2" type="ORF">NCTC11645_02703</name>
</gene>
<evidence type="ECO:0000313" key="3">
    <source>
        <dbReference type="Proteomes" id="UP000254512"/>
    </source>
</evidence>
<organism evidence="2 3">
    <name type="scientific">Grimontia hollisae</name>
    <name type="common">Vibrio hollisae</name>
    <dbReference type="NCBI Taxonomy" id="673"/>
    <lineage>
        <taxon>Bacteria</taxon>
        <taxon>Pseudomonadati</taxon>
        <taxon>Pseudomonadota</taxon>
        <taxon>Gammaproteobacteria</taxon>
        <taxon>Vibrionales</taxon>
        <taxon>Vibrionaceae</taxon>
        <taxon>Grimontia</taxon>
    </lineage>
</organism>
<name>A0A377HQA3_GRIHO</name>
<accession>A0A377HQA3</accession>
<evidence type="ECO:0000313" key="2">
    <source>
        <dbReference type="EMBL" id="STO58274.1"/>
    </source>
</evidence>
<dbReference type="AlphaFoldDB" id="A0A377HQA3"/>
<dbReference type="Proteomes" id="UP000254512">
    <property type="component" value="Unassembled WGS sequence"/>
</dbReference>